<dbReference type="EMBL" id="MFSP01000146">
    <property type="protein sequence ID" value="OGI63857.1"/>
    <property type="molecule type" value="Genomic_DNA"/>
</dbReference>
<dbReference type="Proteomes" id="UP000179076">
    <property type="component" value="Unassembled WGS sequence"/>
</dbReference>
<keyword evidence="3 6" id="KW-0677">Repeat</keyword>
<feature type="binding site" evidence="6">
    <location>
        <position position="80"/>
    </location>
    <ligand>
        <name>[4Fe-4S] cluster</name>
        <dbReference type="ChEBI" id="CHEBI:49883"/>
        <label>2</label>
    </ligand>
</feature>
<dbReference type="GO" id="GO:0046872">
    <property type="term" value="F:metal ion binding"/>
    <property type="evidence" value="ECO:0007669"/>
    <property type="project" value="UniProtKB-KW"/>
</dbReference>
<accession>A0A1F6V2E5</accession>
<comment type="function">
    <text evidence="6">Could be involved in the maturation of NapA, the catalytic subunit of the periplasmic nitrate reductase, before its export into the periplasm.</text>
</comment>
<sequence length="168" mass="17331">MHESVDLGRRALLRGSSNFTHVRTPPWAVAFDRFVDTCTRCGDCISVCPESIVIRGSGGFPAIDFAQGACTFCAACVNACPTGALSQAVAPPWRQQALVGDSCLAKRGVYCQNCRDSCAAAAIAFPLSGHACGVPSPRVDVDRCTGCGGCVATCPVDAIAVVAMAEAT</sequence>
<dbReference type="NCBIfam" id="TIGR00402">
    <property type="entry name" value="napF"/>
    <property type="match status" value="1"/>
</dbReference>
<comment type="subcellular location">
    <subcellularLocation>
        <location evidence="6">Cytoplasm</location>
    </subcellularLocation>
</comment>
<feature type="binding site" evidence="6">
    <location>
        <position position="144"/>
    </location>
    <ligand>
        <name>[4Fe-4S] cluster</name>
        <dbReference type="ChEBI" id="CHEBI:49883"/>
        <label>3</label>
    </ligand>
</feature>
<protein>
    <recommendedName>
        <fullName evidence="6">Ferredoxin-type protein NapF</fullName>
    </recommendedName>
</protein>
<feature type="binding site" evidence="6">
    <location>
        <position position="38"/>
    </location>
    <ligand>
        <name>[4Fe-4S] cluster</name>
        <dbReference type="ChEBI" id="CHEBI:49883"/>
        <label>1</label>
    </ligand>
</feature>
<comment type="cofactor">
    <cofactor evidence="6">
        <name>[4Fe-4S] cluster</name>
        <dbReference type="ChEBI" id="CHEBI:49883"/>
    </cofactor>
</comment>
<dbReference type="Gene3D" id="3.30.70.20">
    <property type="match status" value="2"/>
</dbReference>
<gene>
    <name evidence="6" type="primary">napF</name>
    <name evidence="8" type="ORF">A2W18_11450</name>
</gene>
<proteinExistence type="inferred from homology"/>
<evidence type="ECO:0000313" key="8">
    <source>
        <dbReference type="EMBL" id="OGI63857.1"/>
    </source>
</evidence>
<feature type="binding site" evidence="6">
    <location>
        <position position="48"/>
    </location>
    <ligand>
        <name>[4Fe-4S] cluster</name>
        <dbReference type="ChEBI" id="CHEBI:49883"/>
        <label>1</label>
    </ligand>
</feature>
<evidence type="ECO:0000256" key="4">
    <source>
        <dbReference type="ARBA" id="ARBA00023004"/>
    </source>
</evidence>
<comment type="similarity">
    <text evidence="6">Belongs to the NapF family.</text>
</comment>
<evidence type="ECO:0000256" key="3">
    <source>
        <dbReference type="ARBA" id="ARBA00022737"/>
    </source>
</evidence>
<evidence type="ECO:0000256" key="1">
    <source>
        <dbReference type="ARBA" id="ARBA00022485"/>
    </source>
</evidence>
<feature type="domain" description="4Fe-4S ferredoxin-type" evidence="7">
    <location>
        <begin position="27"/>
        <end position="58"/>
    </location>
</feature>
<keyword evidence="6" id="KW-0963">Cytoplasm</keyword>
<dbReference type="CDD" id="cd10564">
    <property type="entry name" value="NapF_like"/>
    <property type="match status" value="1"/>
</dbReference>
<feature type="domain" description="4Fe-4S ferredoxin-type" evidence="7">
    <location>
        <begin position="135"/>
        <end position="164"/>
    </location>
</feature>
<evidence type="ECO:0000259" key="7">
    <source>
        <dbReference type="PROSITE" id="PS51379"/>
    </source>
</evidence>
<dbReference type="InterPro" id="IPR050572">
    <property type="entry name" value="Fe-S_Ferredoxin"/>
</dbReference>
<dbReference type="HAMAP" id="MF_02201">
    <property type="entry name" value="NapF"/>
    <property type="match status" value="1"/>
</dbReference>
<keyword evidence="4 6" id="KW-0408">Iron</keyword>
<dbReference type="PANTHER" id="PTHR43687:SF1">
    <property type="entry name" value="FERREDOXIN III"/>
    <property type="match status" value="1"/>
</dbReference>
<dbReference type="AlphaFoldDB" id="A0A1F6V2E5"/>
<evidence type="ECO:0000256" key="5">
    <source>
        <dbReference type="ARBA" id="ARBA00023014"/>
    </source>
</evidence>
<keyword evidence="2 6" id="KW-0479">Metal-binding</keyword>
<feature type="binding site" evidence="6">
    <location>
        <position position="70"/>
    </location>
    <ligand>
        <name>[4Fe-4S] cluster</name>
        <dbReference type="ChEBI" id="CHEBI:49883"/>
        <label>2</label>
    </ligand>
</feature>
<dbReference type="InterPro" id="IPR017896">
    <property type="entry name" value="4Fe4S_Fe-S-bd"/>
</dbReference>
<dbReference type="Pfam" id="PF00037">
    <property type="entry name" value="Fer4"/>
    <property type="match status" value="1"/>
</dbReference>
<dbReference type="SUPFAM" id="SSF46548">
    <property type="entry name" value="alpha-helical ferredoxin"/>
    <property type="match status" value="1"/>
</dbReference>
<dbReference type="PROSITE" id="PS00198">
    <property type="entry name" value="4FE4S_FER_1"/>
    <property type="match status" value="2"/>
</dbReference>
<feature type="binding site" evidence="6">
    <location>
        <position position="154"/>
    </location>
    <ligand>
        <name>[4Fe-4S] cluster</name>
        <dbReference type="ChEBI" id="CHEBI:49883"/>
        <label>3</label>
    </ligand>
</feature>
<comment type="subunit">
    <text evidence="6">Interacts with the cytoplasmic NapA precursor.</text>
</comment>
<comment type="caution">
    <text evidence="8">The sequence shown here is derived from an EMBL/GenBank/DDBJ whole genome shotgun (WGS) entry which is preliminary data.</text>
</comment>
<feature type="binding site" evidence="6">
    <location>
        <position position="150"/>
    </location>
    <ligand>
        <name>[4Fe-4S] cluster</name>
        <dbReference type="ChEBI" id="CHEBI:49883"/>
        <label>3</label>
    </ligand>
</feature>
<keyword evidence="1 6" id="KW-0004">4Fe-4S</keyword>
<evidence type="ECO:0000256" key="6">
    <source>
        <dbReference type="HAMAP-Rule" id="MF_02201"/>
    </source>
</evidence>
<dbReference type="GO" id="GO:0005737">
    <property type="term" value="C:cytoplasm"/>
    <property type="evidence" value="ECO:0007669"/>
    <property type="project" value="UniProtKB-SubCell"/>
</dbReference>
<evidence type="ECO:0000313" key="9">
    <source>
        <dbReference type="Proteomes" id="UP000179076"/>
    </source>
</evidence>
<dbReference type="Pfam" id="PF13187">
    <property type="entry name" value="Fer4_9"/>
    <property type="match status" value="1"/>
</dbReference>
<reference evidence="8 9" key="1">
    <citation type="journal article" date="2016" name="Nat. Commun.">
        <title>Thousands of microbial genomes shed light on interconnected biogeochemical processes in an aquifer system.</title>
        <authorList>
            <person name="Anantharaman K."/>
            <person name="Brown C.T."/>
            <person name="Hug L.A."/>
            <person name="Sharon I."/>
            <person name="Castelle C.J."/>
            <person name="Probst A.J."/>
            <person name="Thomas B.C."/>
            <person name="Singh A."/>
            <person name="Wilkins M.J."/>
            <person name="Karaoz U."/>
            <person name="Brodie E.L."/>
            <person name="Williams K.H."/>
            <person name="Hubbard S.S."/>
            <person name="Banfield J.F."/>
        </authorList>
    </citation>
    <scope>NUCLEOTIDE SEQUENCE [LARGE SCALE GENOMIC DNA]</scope>
</reference>
<keyword evidence="5 6" id="KW-0411">Iron-sulfur</keyword>
<dbReference type="GO" id="GO:0051539">
    <property type="term" value="F:4 iron, 4 sulfur cluster binding"/>
    <property type="evidence" value="ECO:0007669"/>
    <property type="project" value="UniProtKB-UniRule"/>
</dbReference>
<feature type="binding site" evidence="6">
    <location>
        <position position="41"/>
    </location>
    <ligand>
        <name>[4Fe-4S] cluster</name>
        <dbReference type="ChEBI" id="CHEBI:49883"/>
        <label>1</label>
    </ligand>
</feature>
<dbReference type="InterPro" id="IPR004496">
    <property type="entry name" value="NapF"/>
</dbReference>
<evidence type="ECO:0000256" key="2">
    <source>
        <dbReference type="ARBA" id="ARBA00022723"/>
    </source>
</evidence>
<feature type="binding site" evidence="6">
    <location>
        <position position="76"/>
    </location>
    <ligand>
        <name>[4Fe-4S] cluster</name>
        <dbReference type="ChEBI" id="CHEBI:49883"/>
        <label>2</label>
    </ligand>
</feature>
<name>A0A1F6V2E5_9PROT</name>
<feature type="binding site" evidence="6">
    <location>
        <position position="44"/>
    </location>
    <ligand>
        <name>[4Fe-4S] cluster</name>
        <dbReference type="ChEBI" id="CHEBI:49883"/>
        <label>1</label>
    </ligand>
</feature>
<dbReference type="PROSITE" id="PS51379">
    <property type="entry name" value="4FE4S_FER_2"/>
    <property type="match status" value="3"/>
</dbReference>
<feature type="domain" description="4Fe-4S ferredoxin-type" evidence="7">
    <location>
        <begin position="59"/>
        <end position="90"/>
    </location>
</feature>
<organism evidence="8 9">
    <name type="scientific">Candidatus Muproteobacteria bacterium RBG_16_60_9</name>
    <dbReference type="NCBI Taxonomy" id="1817755"/>
    <lineage>
        <taxon>Bacteria</taxon>
        <taxon>Pseudomonadati</taxon>
        <taxon>Pseudomonadota</taxon>
        <taxon>Candidatus Muproteobacteria</taxon>
    </lineage>
</organism>
<feature type="binding site" evidence="6">
    <location>
        <position position="73"/>
    </location>
    <ligand>
        <name>[4Fe-4S] cluster</name>
        <dbReference type="ChEBI" id="CHEBI:49883"/>
        <label>2</label>
    </ligand>
</feature>
<dbReference type="InterPro" id="IPR017900">
    <property type="entry name" value="4Fe4S_Fe_S_CS"/>
</dbReference>
<feature type="binding site" evidence="6">
    <location>
        <position position="147"/>
    </location>
    <ligand>
        <name>[4Fe-4S] cluster</name>
        <dbReference type="ChEBI" id="CHEBI:49883"/>
        <label>3</label>
    </ligand>
</feature>
<dbReference type="PANTHER" id="PTHR43687">
    <property type="entry name" value="ADENYLYLSULFATE REDUCTASE, BETA SUBUNIT"/>
    <property type="match status" value="1"/>
</dbReference>